<comment type="caution">
    <text evidence="3">The sequence shown here is derived from an EMBL/GenBank/DDBJ whole genome shotgun (WGS) entry which is preliminary data.</text>
</comment>
<evidence type="ECO:0000256" key="1">
    <source>
        <dbReference type="SAM" id="MobiDB-lite"/>
    </source>
</evidence>
<dbReference type="EMBL" id="CAJNOH010002000">
    <property type="protein sequence ID" value="CAF1265822.1"/>
    <property type="molecule type" value="Genomic_DNA"/>
</dbReference>
<dbReference type="AlphaFoldDB" id="A0A815B5Z6"/>
<name>A0A815B5Z6_9BILA</name>
<evidence type="ECO:0000313" key="3">
    <source>
        <dbReference type="EMBL" id="CAF1265822.1"/>
    </source>
</evidence>
<organism evidence="3 4">
    <name type="scientific">Rotaria sordida</name>
    <dbReference type="NCBI Taxonomy" id="392033"/>
    <lineage>
        <taxon>Eukaryota</taxon>
        <taxon>Metazoa</taxon>
        <taxon>Spiralia</taxon>
        <taxon>Gnathifera</taxon>
        <taxon>Rotifera</taxon>
        <taxon>Eurotatoria</taxon>
        <taxon>Bdelloidea</taxon>
        <taxon>Philodinida</taxon>
        <taxon>Philodinidae</taxon>
        <taxon>Rotaria</taxon>
    </lineage>
</organism>
<dbReference type="Gene3D" id="3.40.525.10">
    <property type="entry name" value="CRAL-TRIO lipid binding domain"/>
    <property type="match status" value="1"/>
</dbReference>
<gene>
    <name evidence="3" type="ORF">PYM288_LOCUS28119</name>
</gene>
<evidence type="ECO:0000259" key="2">
    <source>
        <dbReference type="Pfam" id="PF00650"/>
    </source>
</evidence>
<dbReference type="CDD" id="cd00170">
    <property type="entry name" value="SEC14"/>
    <property type="match status" value="1"/>
</dbReference>
<dbReference type="InterPro" id="IPR001251">
    <property type="entry name" value="CRAL-TRIO_dom"/>
</dbReference>
<sequence>MIGEQVEIMERCLTSQQLLPTSTLLDHMLNNINTLSIFPAIWNLLKHVVDPVTKSKIIFIKKGAEIPVTLLQYIDSDQQSHEYDGSCQSFPTSPNCIPVYDRKEGTDDDN</sequence>
<feature type="compositionally biased region" description="Polar residues" evidence="1">
    <location>
        <begin position="86"/>
        <end position="95"/>
    </location>
</feature>
<protein>
    <recommendedName>
        <fullName evidence="2">CRAL-TRIO domain-containing protein</fullName>
    </recommendedName>
</protein>
<evidence type="ECO:0000313" key="4">
    <source>
        <dbReference type="Proteomes" id="UP000663854"/>
    </source>
</evidence>
<feature type="region of interest" description="Disordered" evidence="1">
    <location>
        <begin position="81"/>
        <end position="110"/>
    </location>
</feature>
<dbReference type="InterPro" id="IPR036865">
    <property type="entry name" value="CRAL-TRIO_dom_sf"/>
</dbReference>
<accession>A0A815B5Z6</accession>
<feature type="compositionally biased region" description="Basic and acidic residues" evidence="1">
    <location>
        <begin position="100"/>
        <end position="110"/>
    </location>
</feature>
<dbReference type="SUPFAM" id="SSF52087">
    <property type="entry name" value="CRAL/TRIO domain"/>
    <property type="match status" value="1"/>
</dbReference>
<dbReference type="Proteomes" id="UP000663854">
    <property type="component" value="Unassembled WGS sequence"/>
</dbReference>
<dbReference type="Pfam" id="PF00650">
    <property type="entry name" value="CRAL_TRIO"/>
    <property type="match status" value="1"/>
</dbReference>
<proteinExistence type="predicted"/>
<reference evidence="3" key="1">
    <citation type="submission" date="2021-02" db="EMBL/GenBank/DDBJ databases">
        <authorList>
            <person name="Nowell W R."/>
        </authorList>
    </citation>
    <scope>NUCLEOTIDE SEQUENCE</scope>
</reference>
<feature type="domain" description="CRAL-TRIO" evidence="2">
    <location>
        <begin position="32"/>
        <end position="85"/>
    </location>
</feature>